<gene>
    <name evidence="2" type="ORF">ATZ99_16130</name>
</gene>
<evidence type="ECO:0000313" key="2">
    <source>
        <dbReference type="EMBL" id="KYO65379.1"/>
    </source>
</evidence>
<keyword evidence="1" id="KW-0472">Membrane</keyword>
<evidence type="ECO:0008006" key="4">
    <source>
        <dbReference type="Google" id="ProtNLM"/>
    </source>
</evidence>
<protein>
    <recommendedName>
        <fullName evidence="4">TATA-box binding protein</fullName>
    </recommendedName>
</protein>
<dbReference type="OrthoDB" id="1708334at2"/>
<keyword evidence="1" id="KW-0812">Transmembrane</keyword>
<evidence type="ECO:0000256" key="1">
    <source>
        <dbReference type="SAM" id="Phobius"/>
    </source>
</evidence>
<dbReference type="Gene3D" id="3.30.360.40">
    <property type="entry name" value="YwmB-like"/>
    <property type="match status" value="1"/>
</dbReference>
<keyword evidence="1" id="KW-1133">Transmembrane helix</keyword>
<feature type="transmembrane region" description="Helical" evidence="1">
    <location>
        <begin position="6"/>
        <end position="26"/>
    </location>
</feature>
<dbReference type="AlphaFoldDB" id="A0A162MDJ1"/>
<dbReference type="Pfam" id="PF08680">
    <property type="entry name" value="DUF1779"/>
    <property type="match status" value="1"/>
</dbReference>
<name>A0A162MDJ1_9FIRM</name>
<dbReference type="InterPro" id="IPR036209">
    <property type="entry name" value="YwmB-like_sf"/>
</dbReference>
<dbReference type="Proteomes" id="UP000075737">
    <property type="component" value="Unassembled WGS sequence"/>
</dbReference>
<dbReference type="RefSeq" id="WP_068748736.1">
    <property type="nucleotide sequence ID" value="NZ_LOHZ01000035.1"/>
</dbReference>
<dbReference type="STRING" id="520767.ATZ99_16130"/>
<evidence type="ECO:0000313" key="3">
    <source>
        <dbReference type="Proteomes" id="UP000075737"/>
    </source>
</evidence>
<sequence length="255" mass="29306">MKTLKLITALLMITGITFLSAVYYIYADSYSKKSGYEAVYDFFKSKGAENITYDLTDWSIISKDYKDIHMLKSLFQEIEKDLFTKLTDLKGEEQGNTSYLIAEGYKNDSTYVKVVLQSFQIPPGFEEKGQTFIAVNVMGNNFNDFESNKNILKKIIEKYGGKSRITTCFYGQIYSKLDNKGQNSIIEELKKKLKLDYCDISNEDQVFTLRGYSGLFEENILIMDKIYNVEVEITEEEEKNAAIIWVGIPVLTAEF</sequence>
<dbReference type="SUPFAM" id="SSF143842">
    <property type="entry name" value="YwmB-like"/>
    <property type="match status" value="1"/>
</dbReference>
<comment type="caution">
    <text evidence="2">The sequence shown here is derived from an EMBL/GenBank/DDBJ whole genome shotgun (WGS) entry which is preliminary data.</text>
</comment>
<dbReference type="EMBL" id="LOHZ01000035">
    <property type="protein sequence ID" value="KYO65379.1"/>
    <property type="molecule type" value="Genomic_DNA"/>
</dbReference>
<organism evidence="2 3">
    <name type="scientific">Thermovenabulum gondwanense</name>
    <dbReference type="NCBI Taxonomy" id="520767"/>
    <lineage>
        <taxon>Bacteria</taxon>
        <taxon>Bacillati</taxon>
        <taxon>Bacillota</taxon>
        <taxon>Clostridia</taxon>
        <taxon>Thermosediminibacterales</taxon>
        <taxon>Thermosediminibacteraceae</taxon>
        <taxon>Thermovenabulum</taxon>
    </lineage>
</organism>
<keyword evidence="3" id="KW-1185">Reference proteome</keyword>
<reference evidence="2 3" key="1">
    <citation type="submission" date="2015-12" db="EMBL/GenBank/DDBJ databases">
        <title>Draft genome of Thermovenabulum gondwanense isolated from a red thermophilic microbial mat colonisisng an outflow channel of a bore well.</title>
        <authorList>
            <person name="Patel B.K."/>
        </authorList>
    </citation>
    <scope>NUCLEOTIDE SEQUENCE [LARGE SCALE GENOMIC DNA]</scope>
    <source>
        <strain evidence="2 3">R270</strain>
    </source>
</reference>
<proteinExistence type="predicted"/>
<dbReference type="InterPro" id="IPR014794">
    <property type="entry name" value="DUF1779"/>
</dbReference>
<accession>A0A162MDJ1</accession>